<evidence type="ECO:0000313" key="2">
    <source>
        <dbReference type="Proteomes" id="UP000554482"/>
    </source>
</evidence>
<proteinExistence type="predicted"/>
<sequence length="208" mass="23769">MAERRKNVFSIVWKTFELELEGRDKICEIGFLGRELFKDLTILVYARENKDGRFLLMLFVSKQLQKGKVTFCVPASDNFSGWVAFKANLQAFCGVGRKETTNPLDPPSMYAEKVGGAHGLVKIDEHGGEYKEISRVRILVEKCDLLKVPHILPLMEDGVRYPIRIYPEFENQNLNPGVEKKAKLNRFLYGRVKDSLADVANDRTNERG</sequence>
<protein>
    <submittedName>
        <fullName evidence="1">Uncharacterized protein</fullName>
    </submittedName>
</protein>
<dbReference type="Proteomes" id="UP000554482">
    <property type="component" value="Unassembled WGS sequence"/>
</dbReference>
<name>A0A7J6W4W5_THATH</name>
<dbReference type="EMBL" id="JABWDY010022888">
    <property type="protein sequence ID" value="KAF5191365.1"/>
    <property type="molecule type" value="Genomic_DNA"/>
</dbReference>
<keyword evidence="2" id="KW-1185">Reference proteome</keyword>
<dbReference type="AlphaFoldDB" id="A0A7J6W4W5"/>
<organism evidence="1 2">
    <name type="scientific">Thalictrum thalictroides</name>
    <name type="common">Rue-anemone</name>
    <name type="synonym">Anemone thalictroides</name>
    <dbReference type="NCBI Taxonomy" id="46969"/>
    <lineage>
        <taxon>Eukaryota</taxon>
        <taxon>Viridiplantae</taxon>
        <taxon>Streptophyta</taxon>
        <taxon>Embryophyta</taxon>
        <taxon>Tracheophyta</taxon>
        <taxon>Spermatophyta</taxon>
        <taxon>Magnoliopsida</taxon>
        <taxon>Ranunculales</taxon>
        <taxon>Ranunculaceae</taxon>
        <taxon>Thalictroideae</taxon>
        <taxon>Thalictrum</taxon>
    </lineage>
</organism>
<reference evidence="1 2" key="1">
    <citation type="submission" date="2020-06" db="EMBL/GenBank/DDBJ databases">
        <title>Transcriptomic and genomic resources for Thalictrum thalictroides and T. hernandezii: Facilitating candidate gene discovery in an emerging model plant lineage.</title>
        <authorList>
            <person name="Arias T."/>
            <person name="Riano-Pachon D.M."/>
            <person name="Di Stilio V.S."/>
        </authorList>
    </citation>
    <scope>NUCLEOTIDE SEQUENCE [LARGE SCALE GENOMIC DNA]</scope>
    <source>
        <strain evidence="2">cv. WT478/WT964</strain>
        <tissue evidence="1">Leaves</tissue>
    </source>
</reference>
<gene>
    <name evidence="1" type="ORF">FRX31_019049</name>
</gene>
<accession>A0A7J6W4W5</accession>
<dbReference type="OrthoDB" id="2008550at2759"/>
<comment type="caution">
    <text evidence="1">The sequence shown here is derived from an EMBL/GenBank/DDBJ whole genome shotgun (WGS) entry which is preliminary data.</text>
</comment>
<evidence type="ECO:0000313" key="1">
    <source>
        <dbReference type="EMBL" id="KAF5191365.1"/>
    </source>
</evidence>